<keyword evidence="1" id="KW-1133">Transmembrane helix</keyword>
<evidence type="ECO:0000256" key="1">
    <source>
        <dbReference type="SAM" id="Phobius"/>
    </source>
</evidence>
<gene>
    <name evidence="2" type="ORF">HANVADRAFT_68865</name>
</gene>
<dbReference type="EMBL" id="LXPE01000010">
    <property type="protein sequence ID" value="OBA27252.1"/>
    <property type="molecule type" value="Genomic_DNA"/>
</dbReference>
<dbReference type="AlphaFoldDB" id="A0A1B7TES6"/>
<evidence type="ECO:0000313" key="3">
    <source>
        <dbReference type="Proteomes" id="UP000092321"/>
    </source>
</evidence>
<reference evidence="3" key="1">
    <citation type="journal article" date="2016" name="Proc. Natl. Acad. Sci. U.S.A.">
        <title>Comparative genomics of biotechnologically important yeasts.</title>
        <authorList>
            <person name="Riley R."/>
            <person name="Haridas S."/>
            <person name="Wolfe K.H."/>
            <person name="Lopes M.R."/>
            <person name="Hittinger C.T."/>
            <person name="Goeker M."/>
            <person name="Salamov A.A."/>
            <person name="Wisecaver J.H."/>
            <person name="Long T.M."/>
            <person name="Calvey C.H."/>
            <person name="Aerts A.L."/>
            <person name="Barry K.W."/>
            <person name="Choi C."/>
            <person name="Clum A."/>
            <person name="Coughlan A.Y."/>
            <person name="Deshpande S."/>
            <person name="Douglass A.P."/>
            <person name="Hanson S.J."/>
            <person name="Klenk H.-P."/>
            <person name="LaButti K.M."/>
            <person name="Lapidus A."/>
            <person name="Lindquist E.A."/>
            <person name="Lipzen A.M."/>
            <person name="Meier-Kolthoff J.P."/>
            <person name="Ohm R.A."/>
            <person name="Otillar R.P."/>
            <person name="Pangilinan J.L."/>
            <person name="Peng Y."/>
            <person name="Rokas A."/>
            <person name="Rosa C.A."/>
            <person name="Scheuner C."/>
            <person name="Sibirny A.A."/>
            <person name="Slot J.C."/>
            <person name="Stielow J.B."/>
            <person name="Sun H."/>
            <person name="Kurtzman C.P."/>
            <person name="Blackwell M."/>
            <person name="Grigoriev I.V."/>
            <person name="Jeffries T.W."/>
        </authorList>
    </citation>
    <scope>NUCLEOTIDE SEQUENCE [LARGE SCALE GENOMIC DNA]</scope>
    <source>
        <strain evidence="3">NRRL Y-1626</strain>
    </source>
</reference>
<proteinExistence type="predicted"/>
<sequence>MNNFNLYNNTSNLNQQLPTYNSTPVFNNGINMNNISTNFIKNGNISQNYTGFKKKRHLEYDSEDSIANDYKKQRLIDDFNRLNISPNTKKLNIKKPSQTLNITITDITNTETLNDDKLLQEMKNDYFISQFMGNWQVAIFINWAIFVYFMYVNRFRSLYTKIKNILYWKLTKGIVQGLPIWEYYYNDCYESPKKYYYLGEPDVEMEM</sequence>
<protein>
    <submittedName>
        <fullName evidence="2">Uncharacterized protein</fullName>
    </submittedName>
</protein>
<organism evidence="2 3">
    <name type="scientific">Hanseniaspora valbyensis NRRL Y-1626</name>
    <dbReference type="NCBI Taxonomy" id="766949"/>
    <lineage>
        <taxon>Eukaryota</taxon>
        <taxon>Fungi</taxon>
        <taxon>Dikarya</taxon>
        <taxon>Ascomycota</taxon>
        <taxon>Saccharomycotina</taxon>
        <taxon>Saccharomycetes</taxon>
        <taxon>Saccharomycodales</taxon>
        <taxon>Saccharomycodaceae</taxon>
        <taxon>Hanseniaspora</taxon>
    </lineage>
</organism>
<feature type="transmembrane region" description="Helical" evidence="1">
    <location>
        <begin position="132"/>
        <end position="151"/>
    </location>
</feature>
<keyword evidence="3" id="KW-1185">Reference proteome</keyword>
<accession>A0A1B7TES6</accession>
<comment type="caution">
    <text evidence="2">The sequence shown here is derived from an EMBL/GenBank/DDBJ whole genome shotgun (WGS) entry which is preliminary data.</text>
</comment>
<dbReference type="Proteomes" id="UP000092321">
    <property type="component" value="Unassembled WGS sequence"/>
</dbReference>
<keyword evidence="1" id="KW-0812">Transmembrane</keyword>
<name>A0A1B7TES6_9ASCO</name>
<evidence type="ECO:0000313" key="2">
    <source>
        <dbReference type="EMBL" id="OBA27252.1"/>
    </source>
</evidence>
<keyword evidence="1" id="KW-0472">Membrane</keyword>